<evidence type="ECO:0000313" key="3">
    <source>
        <dbReference type="Proteomes" id="UP000596387"/>
    </source>
</evidence>
<reference evidence="2 3" key="1">
    <citation type="submission" date="2019-12" db="EMBL/GenBank/DDBJ databases">
        <title>Complete Genome Sequence of a Quorum-Sensing Bacterium,Rhodobacteraceae bacterium C31, Isolated from a marine microalgae symbiotic bacteria.</title>
        <authorList>
            <person name="Zhang Y."/>
        </authorList>
    </citation>
    <scope>NUCLEOTIDE SEQUENCE [LARGE SCALE GENOMIC DNA]</scope>
    <source>
        <strain evidence="2 3">C31</strain>
    </source>
</reference>
<protein>
    <submittedName>
        <fullName evidence="2">Uncharacterized protein</fullName>
    </submittedName>
</protein>
<proteinExistence type="predicted"/>
<accession>A0ABX7FAB1</accession>
<keyword evidence="3" id="KW-1185">Reference proteome</keyword>
<dbReference type="Proteomes" id="UP000596387">
    <property type="component" value="Chromosome"/>
</dbReference>
<feature type="compositionally biased region" description="Basic and acidic residues" evidence="1">
    <location>
        <begin position="1"/>
        <end position="10"/>
    </location>
</feature>
<organism evidence="2 3">
    <name type="scientific">Ponticoccus alexandrii</name>
    <dbReference type="NCBI Taxonomy" id="1943633"/>
    <lineage>
        <taxon>Bacteria</taxon>
        <taxon>Pseudomonadati</taxon>
        <taxon>Pseudomonadota</taxon>
        <taxon>Alphaproteobacteria</taxon>
        <taxon>Rhodobacterales</taxon>
        <taxon>Roseobacteraceae</taxon>
        <taxon>Ponticoccus</taxon>
    </lineage>
</organism>
<gene>
    <name evidence="2" type="ORF">GQA70_14920</name>
</gene>
<dbReference type="EMBL" id="CP047166">
    <property type="protein sequence ID" value="QRF67490.1"/>
    <property type="molecule type" value="Genomic_DNA"/>
</dbReference>
<dbReference type="RefSeq" id="WP_023852569.1">
    <property type="nucleotide sequence ID" value="NZ_CP047166.1"/>
</dbReference>
<name>A0ABX7FAB1_9RHOB</name>
<feature type="compositionally biased region" description="Basic and acidic residues" evidence="1">
    <location>
        <begin position="18"/>
        <end position="29"/>
    </location>
</feature>
<feature type="region of interest" description="Disordered" evidence="1">
    <location>
        <begin position="1"/>
        <end position="30"/>
    </location>
</feature>
<evidence type="ECO:0000313" key="2">
    <source>
        <dbReference type="EMBL" id="QRF67490.1"/>
    </source>
</evidence>
<sequence length="96" mass="10292">MSDRNHRITDPHAAPGLPERENERFRAMEPDPDAPRCAVCDLMAGAGPARLTITRSGSTLAEAPCPMPQTARIGNLHTMIVGGAVAPTEMIFMRPA</sequence>
<evidence type="ECO:0000256" key="1">
    <source>
        <dbReference type="SAM" id="MobiDB-lite"/>
    </source>
</evidence>